<reference evidence="2 3" key="1">
    <citation type="submission" date="2016-06" db="EMBL/GenBank/DDBJ databases">
        <title>Simultaneous identification of Haemophilus influenzae and Haemophilus haemolyticus using TaqMan real-time PCR.</title>
        <authorList>
            <person name="Price E.P."/>
            <person name="Sarovich D.S."/>
            <person name="Harris T."/>
            <person name="Spargo J.C."/>
            <person name="Nosworthy E."/>
            <person name="Beissbarth J."/>
            <person name="Smith-Vaughan H."/>
        </authorList>
    </citation>
    <scope>NUCLEOTIDE SEQUENCE [LARGE SCALE GENOMIC DNA]</scope>
    <source>
        <strain evidence="2 3">ATCC 7901</strain>
    </source>
</reference>
<evidence type="ECO:0000313" key="3">
    <source>
        <dbReference type="Proteomes" id="UP000092746"/>
    </source>
</evidence>
<evidence type="ECO:0000313" key="2">
    <source>
        <dbReference type="EMBL" id="OBY52867.1"/>
    </source>
</evidence>
<dbReference type="AlphaFoldDB" id="A0AAP7GZ11"/>
<proteinExistence type="predicted"/>
<protein>
    <submittedName>
        <fullName evidence="2">Uncharacterized protein</fullName>
    </submittedName>
</protein>
<keyword evidence="1" id="KW-0812">Transmembrane</keyword>
<name>A0AAP7GZ11_AGGAP</name>
<dbReference type="RefSeq" id="WP_065295291.1">
    <property type="nucleotide sequence ID" value="NZ_MAQE01000012.1"/>
</dbReference>
<evidence type="ECO:0000256" key="1">
    <source>
        <dbReference type="SAM" id="Phobius"/>
    </source>
</evidence>
<gene>
    <name evidence="2" type="ORF">BBB52_05925</name>
</gene>
<comment type="caution">
    <text evidence="2">The sequence shown here is derived from an EMBL/GenBank/DDBJ whole genome shotgun (WGS) entry which is preliminary data.</text>
</comment>
<organism evidence="2 3">
    <name type="scientific">Aggregatibacter aphrophilus</name>
    <name type="common">Haemophilus aphrophilus</name>
    <dbReference type="NCBI Taxonomy" id="732"/>
    <lineage>
        <taxon>Bacteria</taxon>
        <taxon>Pseudomonadati</taxon>
        <taxon>Pseudomonadota</taxon>
        <taxon>Gammaproteobacteria</taxon>
        <taxon>Pasteurellales</taxon>
        <taxon>Pasteurellaceae</taxon>
        <taxon>Aggregatibacter</taxon>
    </lineage>
</organism>
<feature type="transmembrane region" description="Helical" evidence="1">
    <location>
        <begin position="187"/>
        <end position="208"/>
    </location>
</feature>
<dbReference type="Proteomes" id="UP000092746">
    <property type="component" value="Unassembled WGS sequence"/>
</dbReference>
<sequence length="330" mass="36628">MLRIELKAVRPGYAEFTAGNWKGGVENIEISVQRSQDSYYFAEGQHWNIEPVWLKVSEQLTLQDNVLSGVLGPWLIDALVQQSSTMQYRMMVRDANTKDMGVLKLSNDVLASSASGNTARADDVRSIDNTVNHVDDQILVNIPDPEPEPIIEEIKLPPEEEIIIEPVVDESEVVPAPQPAPKKKSKLGLIILLLLLLAIAGAVAYYFLNKNKTEEKAQPADECSLSQNKNDELAFIQNCLKTKPDNQRILAVINQAKAENKCAIAQRLYANQAQSGNADIALAYAKEYEENANSSCFKADKGTAIYWYETALEANPNLAEAKQRLAELKK</sequence>
<keyword evidence="1" id="KW-0472">Membrane</keyword>
<dbReference type="EMBL" id="MAQE01000012">
    <property type="protein sequence ID" value="OBY52867.1"/>
    <property type="molecule type" value="Genomic_DNA"/>
</dbReference>
<keyword evidence="1" id="KW-1133">Transmembrane helix</keyword>
<accession>A0AAP7GZ11</accession>